<organism evidence="1 2">
    <name type="scientific">Alkalicoccobacillus plakortidis</name>
    <dbReference type="NCBI Taxonomy" id="444060"/>
    <lineage>
        <taxon>Bacteria</taxon>
        <taxon>Bacillati</taxon>
        <taxon>Bacillota</taxon>
        <taxon>Bacilli</taxon>
        <taxon>Bacillales</taxon>
        <taxon>Bacillaceae</taxon>
        <taxon>Alkalicoccobacillus</taxon>
    </lineage>
</organism>
<reference evidence="1" key="1">
    <citation type="submission" date="2022-06" db="EMBL/GenBank/DDBJ databases">
        <title>Alkalicoccobacillus porphyridii sp. nov., isolated from a marine red alga, Porphyridium purpureum and reclassification of Shouchella plakortidis and Shouchella gibsonii as Alkalicoccobacillus plakortidis comb. nov. and Alkalicoccobacillus gibsonii comb. nov.</title>
        <authorList>
            <person name="Kim K.H."/>
            <person name="Lee J.K."/>
            <person name="Han D.M."/>
            <person name="Baek J.H."/>
            <person name="Jeon C.O."/>
        </authorList>
    </citation>
    <scope>NUCLEOTIDE SEQUENCE</scope>
    <source>
        <strain evidence="1">DSM 19153</strain>
    </source>
</reference>
<dbReference type="SUPFAM" id="SSF159173">
    <property type="entry name" value="YkvR-like"/>
    <property type="match status" value="1"/>
</dbReference>
<dbReference type="InterPro" id="IPR023105">
    <property type="entry name" value="YkvR-like_sf"/>
</dbReference>
<comment type="caution">
    <text evidence="1">The sequence shown here is derived from an EMBL/GenBank/DDBJ whole genome shotgun (WGS) entry which is preliminary data.</text>
</comment>
<name>A0ABT0XL22_9BACI</name>
<proteinExistence type="predicted"/>
<dbReference type="RefSeq" id="WP_251609311.1">
    <property type="nucleotide sequence ID" value="NZ_JAMQJY010000002.1"/>
</dbReference>
<dbReference type="Proteomes" id="UP001203665">
    <property type="component" value="Unassembled WGS sequence"/>
</dbReference>
<sequence>MSEQIPITINDTQVIAKQCWEDEKGHAKIIGVIFDVTHEQYHDIAVLLYKNDFLITFPSKKLSFQATIHTYSTSITNLYHEGEVGEFKVEFIEKL</sequence>
<evidence type="ECO:0000313" key="2">
    <source>
        <dbReference type="Proteomes" id="UP001203665"/>
    </source>
</evidence>
<dbReference type="EMBL" id="JAMQJY010000002">
    <property type="protein sequence ID" value="MCM2676586.1"/>
    <property type="molecule type" value="Genomic_DNA"/>
</dbReference>
<protein>
    <submittedName>
        <fullName evidence="1">YkvR family protein</fullName>
    </submittedName>
</protein>
<keyword evidence="2" id="KW-1185">Reference proteome</keyword>
<dbReference type="Gene3D" id="2.40.30.80">
    <property type="entry name" value="YkvR-like"/>
    <property type="match status" value="1"/>
</dbReference>
<evidence type="ECO:0000313" key="1">
    <source>
        <dbReference type="EMBL" id="MCM2676586.1"/>
    </source>
</evidence>
<accession>A0ABT0XL22</accession>
<gene>
    <name evidence="1" type="ORF">NDM98_14660</name>
</gene>
<dbReference type="Pfam" id="PF11514">
    <property type="entry name" value="DUF3219"/>
    <property type="match status" value="1"/>
</dbReference>
<dbReference type="InterPro" id="IPR021596">
    <property type="entry name" value="DUF3219"/>
</dbReference>